<protein>
    <recommendedName>
        <fullName evidence="5">SKI/SNO/DAC domain-containing protein</fullName>
    </recommendedName>
</protein>
<organism evidence="6 7">
    <name type="scientific">Paramuricea clavata</name>
    <name type="common">Red gorgonian</name>
    <name type="synonym">Violescent sea-whip</name>
    <dbReference type="NCBI Taxonomy" id="317549"/>
    <lineage>
        <taxon>Eukaryota</taxon>
        <taxon>Metazoa</taxon>
        <taxon>Cnidaria</taxon>
        <taxon>Anthozoa</taxon>
        <taxon>Octocorallia</taxon>
        <taxon>Malacalcyonacea</taxon>
        <taxon>Plexauridae</taxon>
        <taxon>Paramuricea</taxon>
    </lineage>
</organism>
<feature type="compositionally biased region" description="Low complexity" evidence="4">
    <location>
        <begin position="245"/>
        <end position="259"/>
    </location>
</feature>
<evidence type="ECO:0000256" key="2">
    <source>
        <dbReference type="ARBA" id="ARBA00023242"/>
    </source>
</evidence>
<proteinExistence type="inferred from homology"/>
<evidence type="ECO:0000259" key="5">
    <source>
        <dbReference type="Pfam" id="PF02437"/>
    </source>
</evidence>
<reference evidence="6" key="1">
    <citation type="submission" date="2020-04" db="EMBL/GenBank/DDBJ databases">
        <authorList>
            <person name="Alioto T."/>
            <person name="Alioto T."/>
            <person name="Gomez Garrido J."/>
        </authorList>
    </citation>
    <scope>NUCLEOTIDE SEQUENCE</scope>
    <source>
        <strain evidence="6">A484AB</strain>
    </source>
</reference>
<dbReference type="PANTHER" id="PTHR12577:SF6">
    <property type="entry name" value="DACHSHUND, ISOFORM B"/>
    <property type="match status" value="1"/>
</dbReference>
<dbReference type="InterPro" id="IPR037000">
    <property type="entry name" value="Ski_DNA-bd_sf"/>
</dbReference>
<keyword evidence="2" id="KW-0539">Nucleus</keyword>
<dbReference type="PANTHER" id="PTHR12577">
    <property type="entry name" value="DACHSHUND"/>
    <property type="match status" value="1"/>
</dbReference>
<feature type="compositionally biased region" description="Polar residues" evidence="4">
    <location>
        <begin position="325"/>
        <end position="337"/>
    </location>
</feature>
<feature type="domain" description="SKI/SNO/DAC" evidence="5">
    <location>
        <begin position="28"/>
        <end position="122"/>
    </location>
</feature>
<comment type="subcellular location">
    <subcellularLocation>
        <location evidence="1">Nucleus</location>
    </subcellularLocation>
</comment>
<dbReference type="OrthoDB" id="6436112at2759"/>
<dbReference type="InterPro" id="IPR052417">
    <property type="entry name" value="Dachshund_domain"/>
</dbReference>
<dbReference type="AlphaFoldDB" id="A0A6S7H365"/>
<comment type="similarity">
    <text evidence="3">Belongs to the DACH/dachshund family.</text>
</comment>
<sequence>MAFPTYIKDEGDMDFGTECPIFPTNCRYKVASVTINGKSITTLLTEDEELLCFPQLVDYFLKDHVAGMPTIYAKVKRMGIIARSCNLDQVRLMRSMGAIGPVVNRCKLITMEDFKRLYEDCLLFRGPGRRKRVPSDSSTNYTPVKITIKRPYLEDNNDGDGTFTVGRKLEEEMVVNVSSPIGNHGSYFSSSSDLNKSSEGNVLAYRRNGFSSAEDKLGFPSMIYTTFPHSAPGAVTLTQSFDNRLSTTTSPKTTLITPINGEMSPTDETFDHQAKSDNQPHANDSTMMEAASLNDQRSSDDPLENGSSHQGSVPTTPNSTSSVTLTDTSKTSPSSTGVVKAAATNVIFTHVNGSSSNYTPRYSNRCNSQGGNLPVVTSSNMRQQRERMTSSDLAILPETTGVEQVKQSFV</sequence>
<dbReference type="GO" id="GO:0005634">
    <property type="term" value="C:nucleus"/>
    <property type="evidence" value="ECO:0007669"/>
    <property type="project" value="UniProtKB-SubCell"/>
</dbReference>
<dbReference type="EMBL" id="CACRXK020001720">
    <property type="protein sequence ID" value="CAB3990751.1"/>
    <property type="molecule type" value="Genomic_DNA"/>
</dbReference>
<dbReference type="GO" id="GO:0000978">
    <property type="term" value="F:RNA polymerase II cis-regulatory region sequence-specific DNA binding"/>
    <property type="evidence" value="ECO:0007669"/>
    <property type="project" value="TreeGrafter"/>
</dbReference>
<dbReference type="InterPro" id="IPR003380">
    <property type="entry name" value="SKI/SNO/DAC"/>
</dbReference>
<feature type="region of interest" description="Disordered" evidence="4">
    <location>
        <begin position="242"/>
        <end position="337"/>
    </location>
</feature>
<dbReference type="GO" id="GO:0005667">
    <property type="term" value="C:transcription regulator complex"/>
    <property type="evidence" value="ECO:0007669"/>
    <property type="project" value="TreeGrafter"/>
</dbReference>
<evidence type="ECO:0000256" key="3">
    <source>
        <dbReference type="ARBA" id="ARBA00038192"/>
    </source>
</evidence>
<dbReference type="Gene3D" id="3.10.260.20">
    <property type="entry name" value="Ski"/>
    <property type="match status" value="1"/>
</dbReference>
<dbReference type="Pfam" id="PF02437">
    <property type="entry name" value="Ski_Sno_DHD"/>
    <property type="match status" value="1"/>
</dbReference>
<name>A0A6S7H365_PARCT</name>
<evidence type="ECO:0000313" key="6">
    <source>
        <dbReference type="EMBL" id="CAB3990751.1"/>
    </source>
</evidence>
<evidence type="ECO:0000256" key="4">
    <source>
        <dbReference type="SAM" id="MobiDB-lite"/>
    </source>
</evidence>
<dbReference type="GO" id="GO:0000981">
    <property type="term" value="F:DNA-binding transcription factor activity, RNA polymerase II-specific"/>
    <property type="evidence" value="ECO:0007669"/>
    <property type="project" value="TreeGrafter"/>
</dbReference>
<dbReference type="InterPro" id="IPR009061">
    <property type="entry name" value="DNA-bd_dom_put_sf"/>
</dbReference>
<feature type="compositionally biased region" description="Polar residues" evidence="4">
    <location>
        <begin position="276"/>
        <end position="286"/>
    </location>
</feature>
<dbReference type="Proteomes" id="UP001152795">
    <property type="component" value="Unassembled WGS sequence"/>
</dbReference>
<keyword evidence="7" id="KW-1185">Reference proteome</keyword>
<evidence type="ECO:0000256" key="1">
    <source>
        <dbReference type="ARBA" id="ARBA00004123"/>
    </source>
</evidence>
<dbReference type="FunFam" id="3.10.260.20:FF:000001">
    <property type="entry name" value="Dachshund homolog 1"/>
    <property type="match status" value="1"/>
</dbReference>
<gene>
    <name evidence="6" type="ORF">PACLA_8A045902</name>
</gene>
<evidence type="ECO:0000313" key="7">
    <source>
        <dbReference type="Proteomes" id="UP001152795"/>
    </source>
</evidence>
<feature type="compositionally biased region" description="Low complexity" evidence="4">
    <location>
        <begin position="312"/>
        <end position="324"/>
    </location>
</feature>
<accession>A0A6S7H365</accession>
<dbReference type="SUPFAM" id="SSF46955">
    <property type="entry name" value="Putative DNA-binding domain"/>
    <property type="match status" value="1"/>
</dbReference>
<comment type="caution">
    <text evidence="6">The sequence shown here is derived from an EMBL/GenBank/DDBJ whole genome shotgun (WGS) entry which is preliminary data.</text>
</comment>